<comment type="similarity">
    <text evidence="3">Belongs to the SMC family. SMC6 subfamily.</text>
</comment>
<dbReference type="GO" id="GO:0005524">
    <property type="term" value="F:ATP binding"/>
    <property type="evidence" value="ECO:0007669"/>
    <property type="project" value="UniProtKB-KW"/>
</dbReference>
<keyword evidence="4" id="KW-0158">Chromosome</keyword>
<dbReference type="GO" id="GO:0016787">
    <property type="term" value="F:hydrolase activity"/>
    <property type="evidence" value="ECO:0007669"/>
    <property type="project" value="UniProtKB-KW"/>
</dbReference>
<dbReference type="SUPFAM" id="SSF52540">
    <property type="entry name" value="P-loop containing nucleoside triphosphate hydrolases"/>
    <property type="match status" value="1"/>
</dbReference>
<feature type="coiled-coil region" evidence="12">
    <location>
        <begin position="789"/>
        <end position="816"/>
    </location>
</feature>
<evidence type="ECO:0000256" key="1">
    <source>
        <dbReference type="ARBA" id="ARBA00004123"/>
    </source>
</evidence>
<evidence type="ECO:0000313" key="15">
    <source>
        <dbReference type="EMBL" id="TFK52189.1"/>
    </source>
</evidence>
<evidence type="ECO:0000256" key="2">
    <source>
        <dbReference type="ARBA" id="ARBA00004286"/>
    </source>
</evidence>
<keyword evidence="15" id="KW-0378">Hydrolase</keyword>
<evidence type="ECO:0000256" key="9">
    <source>
        <dbReference type="ARBA" id="ARBA00023172"/>
    </source>
</evidence>
<dbReference type="EMBL" id="ML213509">
    <property type="protein sequence ID" value="TFK52189.1"/>
    <property type="molecule type" value="Genomic_DNA"/>
</dbReference>
<keyword evidence="10" id="KW-0234">DNA repair</keyword>
<evidence type="ECO:0000259" key="14">
    <source>
        <dbReference type="Pfam" id="PF02463"/>
    </source>
</evidence>
<keyword evidence="9" id="KW-0233">DNA recombination</keyword>
<feature type="coiled-coil region" evidence="12">
    <location>
        <begin position="446"/>
        <end position="515"/>
    </location>
</feature>
<evidence type="ECO:0000256" key="13">
    <source>
        <dbReference type="SAM" id="MobiDB-lite"/>
    </source>
</evidence>
<gene>
    <name evidence="15" type="ORF">OE88DRAFT_1678177</name>
</gene>
<dbReference type="InterPro" id="IPR003395">
    <property type="entry name" value="RecF/RecN/SMC_N"/>
</dbReference>
<dbReference type="PANTHER" id="PTHR19306:SF6">
    <property type="entry name" value="STRUCTURAL MAINTENANCE OF CHROMOSOMES PROTEIN 6"/>
    <property type="match status" value="1"/>
</dbReference>
<evidence type="ECO:0000313" key="16">
    <source>
        <dbReference type="Proteomes" id="UP000305948"/>
    </source>
</evidence>
<feature type="region of interest" description="Disordered" evidence="13">
    <location>
        <begin position="1"/>
        <end position="68"/>
    </location>
</feature>
<sequence length="1126" mass="127412">MPGKRRATDVSGSEGEGDHSPQSTPAKRAKRDEGHVPAGRKSKDHAQQEASDDEEVKEEDVERMFEEEHEEAIRALVQKKSRHQGGVAEMGIIESLEMHQFMCHKYLTFSFGPQINFIIGHNGSGKSAVLSAVTVALGGKATSTGRGSGLKSFIREGQSVSEVSISLKNQGEEAYKPESYGKSIVVTRRFTKEGSSSYKIKSKDGRVVSTKREELAAICDHMNIQVDNPMNVLTQDSARQFLSAANPNDKYKFFLKGTQLQQLSDEYDTCFENISQTAKVLQSKKDGMSDLRQAYKEASDRFKEAEQARKKKQEADELKKELAWAHVASKETEMKKKMEEVAKMQRRLPKLQAELDATEASFRAASEQVGILESQYAELGDIEDLQKRKADLGEKIKANKKKIFDLKAQEKEMNDQINRTSKHIEECGKSIEEETKKLEAQTKFKRDEIEQKIQAAREDLHNAEEQLKDVRVQIQEKNIELRNIAQSGDEGDTARSKAQVEVHKAQEALSRARSEEDNSLGAYGRDMKRVLQEIKGAKWYGNKPVGPLGVHVKVKEPEKWAEVLRTQLGGSMSSFAVTDARDRPQLKRILDQTGSGMINILISEFDLFDYSSGEPPVDILTVLRALEIDDEYVLRLLVNQQSIERTVLAENREIGNNVLKNLRGNGVAWTRDRYNVRRYADGGGQSIPLQELPAADRRQALFTNRSSADNIAYYEGLLRDAERKYHDVIDGLKQTRAAHTECKRVLQDLSNRDASLYKIVSQKKLEVGNLQNEINDDLPTTISALQSARDEAVVERENIKTQYANLLKQRAEVDEAQKPLIAEQNDVKKKIDDFNERRNGIKGEIDEAVIKRLEAQKNKQHYQKKLDDDQAKVNAVQEEAEELQKVFEDWTAKAEEYCNRFENPREVAEVQRDLDSVQAALKQREKKQGATVEEITMQLNRHKSALDNAERDLKQMTALNKALKASLVIRLAKWHEFRRHIALRCKVVFQYHLSNRGYYGKVLFDHSAGTLALKVQTDDQAGTQARDKDPRSLSGGEKSFSTICLLLSLWEAIGCPIRCLDEFDVFMDAVNRRISMKMMIDTANSSDGKQYILITPQDMNNVAVTNTVRVHRMSDPERGQGVLSFS</sequence>
<dbReference type="Proteomes" id="UP000305948">
    <property type="component" value="Unassembled WGS sequence"/>
</dbReference>
<evidence type="ECO:0000256" key="3">
    <source>
        <dbReference type="ARBA" id="ARBA00006793"/>
    </source>
</evidence>
<evidence type="ECO:0000256" key="4">
    <source>
        <dbReference type="ARBA" id="ARBA00022454"/>
    </source>
</evidence>
<dbReference type="InterPro" id="IPR027417">
    <property type="entry name" value="P-loop_NTPase"/>
</dbReference>
<dbReference type="GO" id="GO:0035861">
    <property type="term" value="C:site of double-strand break"/>
    <property type="evidence" value="ECO:0007669"/>
    <property type="project" value="TreeGrafter"/>
</dbReference>
<name>A0A5C3N373_9AGAM</name>
<accession>A0A5C3N373</accession>
<dbReference type="GO" id="GO:0003697">
    <property type="term" value="F:single-stranded DNA binding"/>
    <property type="evidence" value="ECO:0007669"/>
    <property type="project" value="TreeGrafter"/>
</dbReference>
<dbReference type="Gene3D" id="3.40.50.300">
    <property type="entry name" value="P-loop containing nucleotide triphosphate hydrolases"/>
    <property type="match status" value="2"/>
</dbReference>
<feature type="domain" description="RecF/RecN/SMC N-terminal" evidence="14">
    <location>
        <begin position="93"/>
        <end position="1110"/>
    </location>
</feature>
<dbReference type="GO" id="GO:0030915">
    <property type="term" value="C:Smc5-Smc6 complex"/>
    <property type="evidence" value="ECO:0007669"/>
    <property type="project" value="TreeGrafter"/>
</dbReference>
<proteinExistence type="inferred from homology"/>
<evidence type="ECO:0000256" key="5">
    <source>
        <dbReference type="ARBA" id="ARBA00022741"/>
    </source>
</evidence>
<evidence type="ECO:0000256" key="8">
    <source>
        <dbReference type="ARBA" id="ARBA00023054"/>
    </source>
</evidence>
<dbReference type="OrthoDB" id="10072614at2759"/>
<dbReference type="GO" id="GO:0000724">
    <property type="term" value="P:double-strand break repair via homologous recombination"/>
    <property type="evidence" value="ECO:0007669"/>
    <property type="project" value="TreeGrafter"/>
</dbReference>
<dbReference type="Pfam" id="PF02463">
    <property type="entry name" value="SMC_N"/>
    <property type="match status" value="1"/>
</dbReference>
<feature type="coiled-coil region" evidence="12">
    <location>
        <begin position="845"/>
        <end position="966"/>
    </location>
</feature>
<dbReference type="PANTHER" id="PTHR19306">
    <property type="entry name" value="STRUCTURAL MAINTENANCE OF CHROMOSOMES 5,6 SMC5, SMC6"/>
    <property type="match status" value="1"/>
</dbReference>
<keyword evidence="8 12" id="KW-0175">Coiled coil</keyword>
<evidence type="ECO:0000256" key="6">
    <source>
        <dbReference type="ARBA" id="ARBA00022763"/>
    </source>
</evidence>
<keyword evidence="7" id="KW-0067">ATP-binding</keyword>
<dbReference type="GO" id="GO:0003684">
    <property type="term" value="F:damaged DNA binding"/>
    <property type="evidence" value="ECO:0007669"/>
    <property type="project" value="TreeGrafter"/>
</dbReference>
<organism evidence="15 16">
    <name type="scientific">Heliocybe sulcata</name>
    <dbReference type="NCBI Taxonomy" id="5364"/>
    <lineage>
        <taxon>Eukaryota</taxon>
        <taxon>Fungi</taxon>
        <taxon>Dikarya</taxon>
        <taxon>Basidiomycota</taxon>
        <taxon>Agaricomycotina</taxon>
        <taxon>Agaricomycetes</taxon>
        <taxon>Gloeophyllales</taxon>
        <taxon>Gloeophyllaceae</taxon>
        <taxon>Heliocybe</taxon>
    </lineage>
</organism>
<dbReference type="STRING" id="5364.A0A5C3N373"/>
<feature type="compositionally biased region" description="Acidic residues" evidence="13">
    <location>
        <begin position="50"/>
        <end position="59"/>
    </location>
</feature>
<feature type="coiled-coil region" evidence="12">
    <location>
        <begin position="288"/>
        <end position="402"/>
    </location>
</feature>
<reference evidence="15 16" key="1">
    <citation type="journal article" date="2019" name="Nat. Ecol. Evol.">
        <title>Megaphylogeny resolves global patterns of mushroom evolution.</title>
        <authorList>
            <person name="Varga T."/>
            <person name="Krizsan K."/>
            <person name="Foldi C."/>
            <person name="Dima B."/>
            <person name="Sanchez-Garcia M."/>
            <person name="Sanchez-Ramirez S."/>
            <person name="Szollosi G.J."/>
            <person name="Szarkandi J.G."/>
            <person name="Papp V."/>
            <person name="Albert L."/>
            <person name="Andreopoulos W."/>
            <person name="Angelini C."/>
            <person name="Antonin V."/>
            <person name="Barry K.W."/>
            <person name="Bougher N.L."/>
            <person name="Buchanan P."/>
            <person name="Buyck B."/>
            <person name="Bense V."/>
            <person name="Catcheside P."/>
            <person name="Chovatia M."/>
            <person name="Cooper J."/>
            <person name="Damon W."/>
            <person name="Desjardin D."/>
            <person name="Finy P."/>
            <person name="Geml J."/>
            <person name="Haridas S."/>
            <person name="Hughes K."/>
            <person name="Justo A."/>
            <person name="Karasinski D."/>
            <person name="Kautmanova I."/>
            <person name="Kiss B."/>
            <person name="Kocsube S."/>
            <person name="Kotiranta H."/>
            <person name="LaButti K.M."/>
            <person name="Lechner B.E."/>
            <person name="Liimatainen K."/>
            <person name="Lipzen A."/>
            <person name="Lukacs Z."/>
            <person name="Mihaltcheva S."/>
            <person name="Morgado L.N."/>
            <person name="Niskanen T."/>
            <person name="Noordeloos M.E."/>
            <person name="Ohm R.A."/>
            <person name="Ortiz-Santana B."/>
            <person name="Ovrebo C."/>
            <person name="Racz N."/>
            <person name="Riley R."/>
            <person name="Savchenko A."/>
            <person name="Shiryaev A."/>
            <person name="Soop K."/>
            <person name="Spirin V."/>
            <person name="Szebenyi C."/>
            <person name="Tomsovsky M."/>
            <person name="Tulloss R.E."/>
            <person name="Uehling J."/>
            <person name="Grigoriev I.V."/>
            <person name="Vagvolgyi C."/>
            <person name="Papp T."/>
            <person name="Martin F.M."/>
            <person name="Miettinen O."/>
            <person name="Hibbett D.S."/>
            <person name="Nagy L.G."/>
        </authorList>
    </citation>
    <scope>NUCLEOTIDE SEQUENCE [LARGE SCALE GENOMIC DNA]</scope>
    <source>
        <strain evidence="15 16">OMC1185</strain>
    </source>
</reference>
<dbReference type="AlphaFoldDB" id="A0A5C3N373"/>
<keyword evidence="5" id="KW-0547">Nucleotide-binding</keyword>
<keyword evidence="11" id="KW-0539">Nucleus</keyword>
<evidence type="ECO:0000256" key="11">
    <source>
        <dbReference type="ARBA" id="ARBA00023242"/>
    </source>
</evidence>
<evidence type="ECO:0000256" key="10">
    <source>
        <dbReference type="ARBA" id="ARBA00023204"/>
    </source>
</evidence>
<comment type="subcellular location">
    <subcellularLocation>
        <location evidence="2">Chromosome</location>
    </subcellularLocation>
    <subcellularLocation>
        <location evidence="1">Nucleus</location>
    </subcellularLocation>
</comment>
<keyword evidence="6" id="KW-0227">DNA damage</keyword>
<dbReference type="GO" id="GO:0005634">
    <property type="term" value="C:nucleus"/>
    <property type="evidence" value="ECO:0007669"/>
    <property type="project" value="UniProtKB-SubCell"/>
</dbReference>
<evidence type="ECO:0000256" key="12">
    <source>
        <dbReference type="SAM" id="Coils"/>
    </source>
</evidence>
<keyword evidence="16" id="KW-1185">Reference proteome</keyword>
<evidence type="ECO:0000256" key="7">
    <source>
        <dbReference type="ARBA" id="ARBA00022840"/>
    </source>
</evidence>
<protein>
    <submittedName>
        <fullName evidence="15">P-loop containing nucleoside triphosphate hydrolase protein</fullName>
    </submittedName>
</protein>